<protein>
    <submittedName>
        <fullName evidence="1">Uncharacterized protein</fullName>
    </submittedName>
</protein>
<sequence length="74" mass="9022">MSYSRINYLKKVKLVCELYNKHKVQDVPSSITFRDYIEPVHPMHIKTFYKFLGINYERELKKLEQKKQPQMETV</sequence>
<keyword evidence="2" id="KW-1185">Reference proteome</keyword>
<reference evidence="2" key="1">
    <citation type="journal article" date="2019" name="Int. J. Syst. Evol. Microbiol.">
        <title>The Global Catalogue of Microorganisms (GCM) 10K type strain sequencing project: providing services to taxonomists for standard genome sequencing and annotation.</title>
        <authorList>
            <consortium name="The Broad Institute Genomics Platform"/>
            <consortium name="The Broad Institute Genome Sequencing Center for Infectious Disease"/>
            <person name="Wu L."/>
            <person name="Ma J."/>
        </authorList>
    </citation>
    <scope>NUCLEOTIDE SEQUENCE [LARGE SCALE GENOMIC DNA]</scope>
    <source>
        <strain evidence="2">CECT 8289</strain>
    </source>
</reference>
<dbReference type="RefSeq" id="WP_379707881.1">
    <property type="nucleotide sequence ID" value="NZ_JBHSCZ010000001.1"/>
</dbReference>
<gene>
    <name evidence="1" type="ORF">ACFOWM_06190</name>
</gene>
<evidence type="ECO:0000313" key="1">
    <source>
        <dbReference type="EMBL" id="MFC4262456.1"/>
    </source>
</evidence>
<proteinExistence type="predicted"/>
<organism evidence="1 2">
    <name type="scientific">Ferruginibacter yonginensis</name>
    <dbReference type="NCBI Taxonomy" id="1310416"/>
    <lineage>
        <taxon>Bacteria</taxon>
        <taxon>Pseudomonadati</taxon>
        <taxon>Bacteroidota</taxon>
        <taxon>Chitinophagia</taxon>
        <taxon>Chitinophagales</taxon>
        <taxon>Chitinophagaceae</taxon>
        <taxon>Ferruginibacter</taxon>
    </lineage>
</organism>
<name>A0ABV8QQI4_9BACT</name>
<accession>A0ABV8QQI4</accession>
<dbReference type="EMBL" id="JBHSCZ010000001">
    <property type="protein sequence ID" value="MFC4262456.1"/>
    <property type="molecule type" value="Genomic_DNA"/>
</dbReference>
<evidence type="ECO:0000313" key="2">
    <source>
        <dbReference type="Proteomes" id="UP001595907"/>
    </source>
</evidence>
<comment type="caution">
    <text evidence="1">The sequence shown here is derived from an EMBL/GenBank/DDBJ whole genome shotgun (WGS) entry which is preliminary data.</text>
</comment>
<dbReference type="Proteomes" id="UP001595907">
    <property type="component" value="Unassembled WGS sequence"/>
</dbReference>